<protein>
    <submittedName>
        <fullName evidence="2">Uncharacterized protein</fullName>
    </submittedName>
</protein>
<dbReference type="Proteomes" id="UP000188533">
    <property type="component" value="Unassembled WGS sequence"/>
</dbReference>
<organism evidence="2 3">
    <name type="scientific">Lentinula edodes</name>
    <name type="common">Shiitake mushroom</name>
    <name type="synonym">Lentinus edodes</name>
    <dbReference type="NCBI Taxonomy" id="5353"/>
    <lineage>
        <taxon>Eukaryota</taxon>
        <taxon>Fungi</taxon>
        <taxon>Dikarya</taxon>
        <taxon>Basidiomycota</taxon>
        <taxon>Agaricomycotina</taxon>
        <taxon>Agaricomycetes</taxon>
        <taxon>Agaricomycetidae</taxon>
        <taxon>Agaricales</taxon>
        <taxon>Marasmiineae</taxon>
        <taxon>Omphalotaceae</taxon>
        <taxon>Lentinula</taxon>
    </lineage>
</organism>
<reference evidence="2 3" key="2">
    <citation type="submission" date="2017-02" db="EMBL/GenBank/DDBJ databases">
        <title>A genome survey and senescence transcriptome analysis in Lentinula edodes.</title>
        <authorList>
            <person name="Sakamoto Y."/>
            <person name="Nakade K."/>
            <person name="Sato S."/>
            <person name="Yoshida Y."/>
            <person name="Miyazaki K."/>
            <person name="Natsume S."/>
            <person name="Konno N."/>
        </authorList>
    </citation>
    <scope>NUCLEOTIDE SEQUENCE [LARGE SCALE GENOMIC DNA]</scope>
    <source>
        <strain evidence="2 3">NBRC 111202</strain>
    </source>
</reference>
<dbReference type="EMBL" id="BDGU01000059">
    <property type="protein sequence ID" value="GAW01351.1"/>
    <property type="molecule type" value="Genomic_DNA"/>
</dbReference>
<feature type="compositionally biased region" description="Polar residues" evidence="1">
    <location>
        <begin position="1"/>
        <end position="31"/>
    </location>
</feature>
<proteinExistence type="predicted"/>
<evidence type="ECO:0000313" key="2">
    <source>
        <dbReference type="EMBL" id="GAW01351.1"/>
    </source>
</evidence>
<comment type="caution">
    <text evidence="2">The sequence shown here is derived from an EMBL/GenBank/DDBJ whole genome shotgun (WGS) entry which is preliminary data.</text>
</comment>
<feature type="region of interest" description="Disordered" evidence="1">
    <location>
        <begin position="1"/>
        <end position="48"/>
    </location>
</feature>
<feature type="region of interest" description="Disordered" evidence="1">
    <location>
        <begin position="67"/>
        <end position="86"/>
    </location>
</feature>
<gene>
    <name evidence="2" type="ORF">LENED_002941</name>
</gene>
<evidence type="ECO:0000256" key="1">
    <source>
        <dbReference type="SAM" id="MobiDB-lite"/>
    </source>
</evidence>
<feature type="region of interest" description="Disordered" evidence="1">
    <location>
        <begin position="105"/>
        <end position="141"/>
    </location>
</feature>
<reference evidence="2 3" key="1">
    <citation type="submission" date="2016-08" db="EMBL/GenBank/DDBJ databases">
        <authorList>
            <consortium name="Lentinula edodes genome sequencing consortium"/>
            <person name="Sakamoto Y."/>
            <person name="Nakade K."/>
            <person name="Sato S."/>
            <person name="Yoshida Y."/>
            <person name="Miyazaki K."/>
            <person name="Natsume S."/>
            <person name="Konno N."/>
        </authorList>
    </citation>
    <scope>NUCLEOTIDE SEQUENCE [LARGE SCALE GENOMIC DNA]</scope>
    <source>
        <strain evidence="2 3">NBRC 111202</strain>
    </source>
</reference>
<feature type="compositionally biased region" description="Low complexity" evidence="1">
    <location>
        <begin position="126"/>
        <end position="138"/>
    </location>
</feature>
<accession>A0A1Q3E2F9</accession>
<name>A0A1Q3E2F9_LENED</name>
<keyword evidence="3" id="KW-1185">Reference proteome</keyword>
<evidence type="ECO:0000313" key="3">
    <source>
        <dbReference type="Proteomes" id="UP000188533"/>
    </source>
</evidence>
<sequence>MPSLRRTVSSPAVRSSPYPTLSSSGQLSSGPATRPGHSHRRPSGSEIATRRVLADIEWWRVTDGQRDLEAEQNGHEQSPPRTAENLMDMLEGLVSPLWPGFSEDLPELSSIVPQTPPRRGHRHESSSSSVQSTSETSEGAVEDLRLGLQYMGLSASDVILPPVHSNERATAFTYSPFSRSRSFVSASDIPQYDYPDFAGSPLSSQSPDIFD</sequence>
<dbReference type="AlphaFoldDB" id="A0A1Q3E2F9"/>